<keyword evidence="3" id="KW-1185">Reference proteome</keyword>
<dbReference type="AlphaFoldDB" id="A0A8T2NTP2"/>
<reference evidence="2" key="1">
    <citation type="thesis" date="2021" institute="BYU ScholarsArchive" country="Provo, UT, USA">
        <title>Applications of and Algorithms for Genome Assembly and Genomic Analyses with an Emphasis on Marine Teleosts.</title>
        <authorList>
            <person name="Pickett B.D."/>
        </authorList>
    </citation>
    <scope>NUCLEOTIDE SEQUENCE</scope>
    <source>
        <strain evidence="2">HI-2016</strain>
    </source>
</reference>
<feature type="compositionally biased region" description="Basic and acidic residues" evidence="1">
    <location>
        <begin position="34"/>
        <end position="46"/>
    </location>
</feature>
<evidence type="ECO:0000313" key="3">
    <source>
        <dbReference type="Proteomes" id="UP000824540"/>
    </source>
</evidence>
<sequence length="213" mass="23068">MNKTKRVRLEVESDGVGVELEADKKARGRKSERRKGSEQEGGREGEGEGPQQLLASFPGCVHVLKRLLSRDSATAVFELASSLYNVASLMGYCDRFVLPCFSILRDGQTVTQGTWFQMASHALHRAIGAAFHCHPDHACGDESDKAVPEHGFCVVLGVGWGGAGWVWKPAGAPVSGTRSLLLGGPQPRWCETKTPRTILSPTSLSLQQQAEQL</sequence>
<dbReference type="Proteomes" id="UP000824540">
    <property type="component" value="Unassembled WGS sequence"/>
</dbReference>
<evidence type="ECO:0000256" key="1">
    <source>
        <dbReference type="SAM" id="MobiDB-lite"/>
    </source>
</evidence>
<gene>
    <name evidence="2" type="ORF">JZ751_016473</name>
</gene>
<name>A0A8T2NTP2_9TELE</name>
<comment type="caution">
    <text evidence="2">The sequence shown here is derived from an EMBL/GenBank/DDBJ whole genome shotgun (WGS) entry which is preliminary data.</text>
</comment>
<organism evidence="2 3">
    <name type="scientific">Albula glossodonta</name>
    <name type="common">roundjaw bonefish</name>
    <dbReference type="NCBI Taxonomy" id="121402"/>
    <lineage>
        <taxon>Eukaryota</taxon>
        <taxon>Metazoa</taxon>
        <taxon>Chordata</taxon>
        <taxon>Craniata</taxon>
        <taxon>Vertebrata</taxon>
        <taxon>Euteleostomi</taxon>
        <taxon>Actinopterygii</taxon>
        <taxon>Neopterygii</taxon>
        <taxon>Teleostei</taxon>
        <taxon>Albuliformes</taxon>
        <taxon>Albulidae</taxon>
        <taxon>Albula</taxon>
    </lineage>
</organism>
<proteinExistence type="predicted"/>
<accession>A0A8T2NTP2</accession>
<protein>
    <submittedName>
        <fullName evidence="2">Uncharacterized protein</fullName>
    </submittedName>
</protein>
<feature type="region of interest" description="Disordered" evidence="1">
    <location>
        <begin position="20"/>
        <end position="51"/>
    </location>
</feature>
<evidence type="ECO:0000313" key="2">
    <source>
        <dbReference type="EMBL" id="KAG9342471.1"/>
    </source>
</evidence>
<dbReference type="EMBL" id="JAFBMS010000028">
    <property type="protein sequence ID" value="KAG9342471.1"/>
    <property type="molecule type" value="Genomic_DNA"/>
</dbReference>